<evidence type="ECO:0000313" key="2">
    <source>
        <dbReference type="EMBL" id="KXJ96586.1"/>
    </source>
</evidence>
<feature type="region of interest" description="Disordered" evidence="1">
    <location>
        <begin position="29"/>
        <end position="155"/>
    </location>
</feature>
<keyword evidence="3" id="KW-1185">Reference proteome</keyword>
<feature type="compositionally biased region" description="Polar residues" evidence="1">
    <location>
        <begin position="29"/>
        <end position="39"/>
    </location>
</feature>
<evidence type="ECO:0008006" key="4">
    <source>
        <dbReference type="Google" id="ProtNLM"/>
    </source>
</evidence>
<sequence length="439" mass="47993">MDDKGPFHYANAQPFQPVAGAISVVQPSSTRPVHMSTSGGFLLKQESGRPANTQIRPPSIPEWARPQDAVYGHPQSTLPGPGSRTAISPAKQESLQTAERRADRSPSASQFTVQLKSSPLRQPSLYHKVDDGPVATSASALPRQGRKRPQPGAMGVRNMFAVALGAERGVTNGGDSAGSTGDTFTPSTPGSINKRGRPKGWKPGMSYSAIRGNPPPNKTPGEKGSGPGLPRGRKPGATIGTTIRREYLRSKAEFAPFVCEWLEQNGQPCPAELHNLDTLRKHVFLVHISDNEGSPEDTHNDHHGKGEAEHEDRKHTPQICRWAKCGRQDPPRLYDSEDALDDHMEAHLNSISWHVGDGHQNRGIASVKQEMATATAYLFGKDGSQITPSIKDQTIESDQQRKDRKRRLRYLEMQRDENAPDEEEFLQQTLGAAATAEEQ</sequence>
<dbReference type="STRING" id="196109.A0A136JHL5"/>
<feature type="compositionally biased region" description="Polar residues" evidence="1">
    <location>
        <begin position="177"/>
        <end position="191"/>
    </location>
</feature>
<gene>
    <name evidence="2" type="ORF">Micbo1qcDRAFT_155165</name>
</gene>
<reference evidence="3" key="1">
    <citation type="submission" date="2016-02" db="EMBL/GenBank/DDBJ databases">
        <title>Draft genome sequence of Microdochium bolleyi, a fungal endophyte of beachgrass.</title>
        <authorList>
            <consortium name="DOE Joint Genome Institute"/>
            <person name="David A.S."/>
            <person name="May G."/>
            <person name="Haridas S."/>
            <person name="Lim J."/>
            <person name="Wang M."/>
            <person name="Labutti K."/>
            <person name="Lipzen A."/>
            <person name="Barry K."/>
            <person name="Grigoriev I.V."/>
        </authorList>
    </citation>
    <scope>NUCLEOTIDE SEQUENCE [LARGE SCALE GENOMIC DNA]</scope>
    <source>
        <strain evidence="3">J235TASD1</strain>
    </source>
</reference>
<evidence type="ECO:0000256" key="1">
    <source>
        <dbReference type="SAM" id="MobiDB-lite"/>
    </source>
</evidence>
<feature type="compositionally biased region" description="Polar residues" evidence="1">
    <location>
        <begin position="106"/>
        <end position="121"/>
    </location>
</feature>
<protein>
    <recommendedName>
        <fullName evidence="4">C2H2-type domain-containing protein</fullName>
    </recommendedName>
</protein>
<feature type="region of interest" description="Disordered" evidence="1">
    <location>
        <begin position="171"/>
        <end position="237"/>
    </location>
</feature>
<feature type="region of interest" description="Disordered" evidence="1">
    <location>
        <begin position="383"/>
        <end position="439"/>
    </location>
</feature>
<dbReference type="AlphaFoldDB" id="A0A136JHL5"/>
<name>A0A136JHL5_9PEZI</name>
<proteinExistence type="predicted"/>
<evidence type="ECO:0000313" key="3">
    <source>
        <dbReference type="Proteomes" id="UP000070501"/>
    </source>
</evidence>
<dbReference type="Proteomes" id="UP000070501">
    <property type="component" value="Unassembled WGS sequence"/>
</dbReference>
<dbReference type="InParanoid" id="A0A136JHL5"/>
<dbReference type="EMBL" id="KQ964245">
    <property type="protein sequence ID" value="KXJ96586.1"/>
    <property type="molecule type" value="Genomic_DNA"/>
</dbReference>
<feature type="compositionally biased region" description="Basic and acidic residues" evidence="1">
    <location>
        <begin position="409"/>
        <end position="418"/>
    </location>
</feature>
<organism evidence="2 3">
    <name type="scientific">Microdochium bolleyi</name>
    <dbReference type="NCBI Taxonomy" id="196109"/>
    <lineage>
        <taxon>Eukaryota</taxon>
        <taxon>Fungi</taxon>
        <taxon>Dikarya</taxon>
        <taxon>Ascomycota</taxon>
        <taxon>Pezizomycotina</taxon>
        <taxon>Sordariomycetes</taxon>
        <taxon>Xylariomycetidae</taxon>
        <taxon>Xylariales</taxon>
        <taxon>Microdochiaceae</taxon>
        <taxon>Microdochium</taxon>
    </lineage>
</organism>
<feature type="compositionally biased region" description="Basic and acidic residues" evidence="1">
    <location>
        <begin position="296"/>
        <end position="315"/>
    </location>
</feature>
<accession>A0A136JHL5</accession>
<feature type="region of interest" description="Disordered" evidence="1">
    <location>
        <begin position="291"/>
        <end position="315"/>
    </location>
</feature>
<dbReference type="OrthoDB" id="5424797at2759"/>